<feature type="domain" description="P/Homo B" evidence="4">
    <location>
        <begin position="272"/>
        <end position="402"/>
    </location>
</feature>
<evidence type="ECO:0000259" key="4">
    <source>
        <dbReference type="PROSITE" id="PS51829"/>
    </source>
</evidence>
<evidence type="ECO:0000256" key="2">
    <source>
        <dbReference type="ARBA" id="ARBA00022801"/>
    </source>
</evidence>
<feature type="signal peptide" evidence="3">
    <location>
        <begin position="1"/>
        <end position="27"/>
    </location>
</feature>
<keyword evidence="1" id="KW-0645">Protease</keyword>
<dbReference type="PROSITE" id="PS51829">
    <property type="entry name" value="P_HOMO_B"/>
    <property type="match status" value="1"/>
</dbReference>
<keyword evidence="6" id="KW-1185">Reference proteome</keyword>
<proteinExistence type="predicted"/>
<dbReference type="OrthoDB" id="5380655at2"/>
<dbReference type="InterPro" id="IPR008979">
    <property type="entry name" value="Galactose-bd-like_sf"/>
</dbReference>
<dbReference type="PROSITE" id="PS51257">
    <property type="entry name" value="PROKAR_LIPOPROTEIN"/>
    <property type="match status" value="1"/>
</dbReference>
<dbReference type="EMBL" id="VIFM01000355">
    <property type="protein sequence ID" value="TQF09364.1"/>
    <property type="molecule type" value="Genomic_DNA"/>
</dbReference>
<dbReference type="RefSeq" id="WP_141648800.1">
    <property type="nucleotide sequence ID" value="NZ_VIFM01000355.1"/>
</dbReference>
<dbReference type="GO" id="GO:0004252">
    <property type="term" value="F:serine-type endopeptidase activity"/>
    <property type="evidence" value="ECO:0007669"/>
    <property type="project" value="InterPro"/>
</dbReference>
<keyword evidence="2" id="KW-0378">Hydrolase</keyword>
<gene>
    <name evidence="5" type="ORF">FJV41_44995</name>
</gene>
<organism evidence="5 6">
    <name type="scientific">Myxococcus llanfairpwllgwyngyllgogerychwyrndrobwllllantysiliogogogochensis</name>
    <dbReference type="NCBI Taxonomy" id="2590453"/>
    <lineage>
        <taxon>Bacteria</taxon>
        <taxon>Pseudomonadati</taxon>
        <taxon>Myxococcota</taxon>
        <taxon>Myxococcia</taxon>
        <taxon>Myxococcales</taxon>
        <taxon>Cystobacterineae</taxon>
        <taxon>Myxococcaceae</taxon>
        <taxon>Myxococcus</taxon>
    </lineage>
</organism>
<dbReference type="Proteomes" id="UP000315369">
    <property type="component" value="Unassembled WGS sequence"/>
</dbReference>
<keyword evidence="3" id="KW-0732">Signal</keyword>
<comment type="caution">
    <text evidence="5">The sequence shown here is derived from an EMBL/GenBank/DDBJ whole genome shotgun (WGS) entry which is preliminary data.</text>
</comment>
<dbReference type="Pfam" id="PF01483">
    <property type="entry name" value="P_proprotein"/>
    <property type="match status" value="1"/>
</dbReference>
<dbReference type="InterPro" id="IPR002884">
    <property type="entry name" value="P_dom"/>
</dbReference>
<name>A0A540WLS8_9BACT</name>
<reference evidence="5 6" key="1">
    <citation type="submission" date="2019-06" db="EMBL/GenBank/DDBJ databases">
        <authorList>
            <person name="Livingstone P."/>
            <person name="Whitworth D."/>
        </authorList>
    </citation>
    <scope>NUCLEOTIDE SEQUENCE [LARGE SCALE GENOMIC DNA]</scope>
    <source>
        <strain evidence="5 6">AM401</strain>
    </source>
</reference>
<dbReference type="SUPFAM" id="SSF49785">
    <property type="entry name" value="Galactose-binding domain-like"/>
    <property type="match status" value="1"/>
</dbReference>
<evidence type="ECO:0000256" key="3">
    <source>
        <dbReference type="SAM" id="SignalP"/>
    </source>
</evidence>
<evidence type="ECO:0000313" key="6">
    <source>
        <dbReference type="Proteomes" id="UP000315369"/>
    </source>
</evidence>
<dbReference type="AlphaFoldDB" id="A0A540WLS8"/>
<accession>A0A540WLS8</accession>
<feature type="chain" id="PRO_5022089465" description="P/Homo B domain-containing protein" evidence="3">
    <location>
        <begin position="28"/>
        <end position="402"/>
    </location>
</feature>
<dbReference type="Gene3D" id="2.60.120.260">
    <property type="entry name" value="Galactose-binding domain-like"/>
    <property type="match status" value="1"/>
</dbReference>
<sequence>MTYNLMRFIPLSVLPLMLSCGVPSEEAAPALLETQAQSLATGTPASTGVLAFLNSRSTTLAVLDFGVPLNALTAQSIIAHRNGPDGVEFTADDRHYVSIEQVDAIAQVGPAALATLEAYVRGTGRVEMPLDEQVGTFHGVAFNLAEARRVVAAANTESLAALQNTVGLSASQAQAIVAARRIDHIVELSRVAFMNGAALQALKNHVALAPDGDPCTGPATCQAGLSCQGLAFGGPIAYGRCRSNPPIAGDSDSCSVMRPCQPGLVCSGSESGSPEGICRPAWMAGTFTNYSDLALPGSTVQLVSVVGVVGLATVPEDITVVLDLLHSSSSNLVLTLEDPGGETALLWNGPTEGRPPSRIPVTRGIPRDGTLNGKWKLHISNPAGQGSGTLREWSVKLTSRFD</sequence>
<evidence type="ECO:0000256" key="1">
    <source>
        <dbReference type="ARBA" id="ARBA00022670"/>
    </source>
</evidence>
<evidence type="ECO:0000313" key="5">
    <source>
        <dbReference type="EMBL" id="TQF09364.1"/>
    </source>
</evidence>
<protein>
    <recommendedName>
        <fullName evidence="4">P/Homo B domain-containing protein</fullName>
    </recommendedName>
</protein>
<dbReference type="GO" id="GO:0006508">
    <property type="term" value="P:proteolysis"/>
    <property type="evidence" value="ECO:0007669"/>
    <property type="project" value="UniProtKB-KW"/>
</dbReference>